<dbReference type="InterPro" id="IPR001853">
    <property type="entry name" value="DSBA-like_thioredoxin_dom"/>
</dbReference>
<proteinExistence type="inferred from homology"/>
<comment type="caution">
    <text evidence="9">The sequence shown here is derived from an EMBL/GenBank/DDBJ whole genome shotgun (WGS) entry which is preliminary data.</text>
</comment>
<dbReference type="PANTHER" id="PTHR35891">
    <property type="entry name" value="THIOL:DISULFIDE INTERCHANGE PROTEIN DSBA"/>
    <property type="match status" value="1"/>
</dbReference>
<dbReference type="PIRSF" id="PIRSF001488">
    <property type="entry name" value="Tdi_protein"/>
    <property type="match status" value="1"/>
</dbReference>
<keyword evidence="5 7" id="KW-1015">Disulfide bond</keyword>
<name>A0ABX1I4A4_9GAMM</name>
<dbReference type="PROSITE" id="PS51318">
    <property type="entry name" value="TAT"/>
    <property type="match status" value="1"/>
</dbReference>
<dbReference type="EMBL" id="JAAXKX010000002">
    <property type="protein sequence ID" value="NKN31943.1"/>
    <property type="molecule type" value="Genomic_DNA"/>
</dbReference>
<keyword evidence="3" id="KW-0732">Signal</keyword>
<evidence type="ECO:0000256" key="5">
    <source>
        <dbReference type="ARBA" id="ARBA00023157"/>
    </source>
</evidence>
<dbReference type="Gene3D" id="3.40.30.10">
    <property type="entry name" value="Glutaredoxin"/>
    <property type="match status" value="1"/>
</dbReference>
<dbReference type="Proteomes" id="UP000740754">
    <property type="component" value="Unassembled WGS sequence"/>
</dbReference>
<dbReference type="InterPro" id="IPR036249">
    <property type="entry name" value="Thioredoxin-like_sf"/>
</dbReference>
<evidence type="ECO:0000256" key="2">
    <source>
        <dbReference type="ARBA" id="ARBA00005791"/>
    </source>
</evidence>
<keyword evidence="10" id="KW-1185">Reference proteome</keyword>
<dbReference type="PANTHER" id="PTHR35891:SF3">
    <property type="entry name" value="THIOL:DISULFIDE INTERCHANGE PROTEIN DSBL"/>
    <property type="match status" value="1"/>
</dbReference>
<dbReference type="InterPro" id="IPR050824">
    <property type="entry name" value="Thiol_disulfide_DsbA"/>
</dbReference>
<keyword evidence="6" id="KW-0676">Redox-active center</keyword>
<accession>A0ABX1I4A4</accession>
<evidence type="ECO:0000313" key="10">
    <source>
        <dbReference type="Proteomes" id="UP000740754"/>
    </source>
</evidence>
<dbReference type="PROSITE" id="PS51352">
    <property type="entry name" value="THIOREDOXIN_2"/>
    <property type="match status" value="1"/>
</dbReference>
<dbReference type="InterPro" id="IPR023205">
    <property type="entry name" value="DsbA/DsbL"/>
</dbReference>
<protein>
    <recommendedName>
        <fullName evidence="7">Thiol:disulfide interchange protein</fullName>
    </recommendedName>
</protein>
<comment type="similarity">
    <text evidence="2">Belongs to the thioredoxin family. DsbA subfamily.</text>
</comment>
<evidence type="ECO:0000256" key="1">
    <source>
        <dbReference type="ARBA" id="ARBA00004418"/>
    </source>
</evidence>
<evidence type="ECO:0000256" key="6">
    <source>
        <dbReference type="ARBA" id="ARBA00023284"/>
    </source>
</evidence>
<keyword evidence="4 7" id="KW-0574">Periplasm</keyword>
<dbReference type="InterPro" id="IPR013766">
    <property type="entry name" value="Thioredoxin_domain"/>
</dbReference>
<evidence type="ECO:0000256" key="7">
    <source>
        <dbReference type="PIRNR" id="PIRNR001488"/>
    </source>
</evidence>
<dbReference type="CDD" id="cd03019">
    <property type="entry name" value="DsbA_DsbA"/>
    <property type="match status" value="1"/>
</dbReference>
<evidence type="ECO:0000256" key="4">
    <source>
        <dbReference type="ARBA" id="ARBA00022764"/>
    </source>
</evidence>
<comment type="subcellular location">
    <subcellularLocation>
        <location evidence="1 7">Periplasm</location>
    </subcellularLocation>
</comment>
<evidence type="ECO:0000313" key="9">
    <source>
        <dbReference type="EMBL" id="NKN31943.1"/>
    </source>
</evidence>
<organism evidence="9 10">
    <name type="scientific">Marichromatium bheemlicum</name>
    <dbReference type="NCBI Taxonomy" id="365339"/>
    <lineage>
        <taxon>Bacteria</taxon>
        <taxon>Pseudomonadati</taxon>
        <taxon>Pseudomonadota</taxon>
        <taxon>Gammaproteobacteria</taxon>
        <taxon>Chromatiales</taxon>
        <taxon>Chromatiaceae</taxon>
        <taxon>Marichromatium</taxon>
    </lineage>
</organism>
<evidence type="ECO:0000259" key="8">
    <source>
        <dbReference type="PROSITE" id="PS51352"/>
    </source>
</evidence>
<dbReference type="InterPro" id="IPR006311">
    <property type="entry name" value="TAT_signal"/>
</dbReference>
<dbReference type="InterPro" id="IPR017937">
    <property type="entry name" value="Thioredoxin_CS"/>
</dbReference>
<reference evidence="9 10" key="1">
    <citation type="submission" date="2020-04" db="EMBL/GenBank/DDBJ databases">
        <title>Draft Whole-Genome sequence of Marichromatium bheemlicum DSM 18632, type strain.</title>
        <authorList>
            <person name="Kyndt J.A."/>
            <person name="Meyer T.E."/>
        </authorList>
    </citation>
    <scope>NUCLEOTIDE SEQUENCE [LARGE SCALE GENOMIC DNA]</scope>
    <source>
        <strain evidence="9 10">DSM 18632</strain>
    </source>
</reference>
<dbReference type="Pfam" id="PF01323">
    <property type="entry name" value="DSBA"/>
    <property type="match status" value="1"/>
</dbReference>
<dbReference type="RefSeq" id="WP_168665988.1">
    <property type="nucleotide sequence ID" value="NZ_JAAXKX010000002.1"/>
</dbReference>
<evidence type="ECO:0000256" key="3">
    <source>
        <dbReference type="ARBA" id="ARBA00022729"/>
    </source>
</evidence>
<dbReference type="SUPFAM" id="SSF52833">
    <property type="entry name" value="Thioredoxin-like"/>
    <property type="match status" value="1"/>
</dbReference>
<feature type="domain" description="Thioredoxin" evidence="8">
    <location>
        <begin position="16"/>
        <end position="171"/>
    </location>
</feature>
<dbReference type="PROSITE" id="PS00194">
    <property type="entry name" value="THIOREDOXIN_1"/>
    <property type="match status" value="1"/>
</dbReference>
<sequence length="218" mass="24628">MPLSRRHFNLTLVGGLGALTVSPPTLANALVEGHDWRPIDPPQPGDDPDKIEVLEFFSYGCPHCRHLNPLIKAWGERQPEDVAFRRVPVTFGRTAWANLARLYYALEASEALPRLDQKVFEALHDERHRLYTPEAILDWVEAQGVERDRFAAFFDGFDIQAKIARSDRLVQRYRIRAVPRITVAGRYAVLGQGASSYRDLLEITDTLIAQARAPGRDG</sequence>
<gene>
    <name evidence="9" type="ORF">HF203_01710</name>
</gene>